<sequence length="210" mass="22498">MPYFINTYRTPKPGKSTAVVRGVIESLKAIGRRGFVTIPISGPMPWATSATVGGTVGGFQTLDEVDALMDGLLADNMAGLAARDELSAMCDQVNNSVSRIVSPPPTPREGFVPKIISRTFLSAKPGKVRELTEFLLEWSEEIDIQGNTIVSVSLGGPIGNIRVARIVESLQALEDLGQQISASPRVQQLAELTSAPPIRAVARITYLNQP</sequence>
<reference evidence="1" key="1">
    <citation type="submission" date="2018-05" db="EMBL/GenBank/DDBJ databases">
        <authorList>
            <person name="Lanie J.A."/>
            <person name="Ng W.-L."/>
            <person name="Kazmierczak K.M."/>
            <person name="Andrzejewski T.M."/>
            <person name="Davidsen T.M."/>
            <person name="Wayne K.J."/>
            <person name="Tettelin H."/>
            <person name="Glass J.I."/>
            <person name="Rusch D."/>
            <person name="Podicherti R."/>
            <person name="Tsui H.-C.T."/>
            <person name="Winkler M.E."/>
        </authorList>
    </citation>
    <scope>NUCLEOTIDE SEQUENCE</scope>
</reference>
<accession>A0A381YME2</accession>
<evidence type="ECO:0000313" key="1">
    <source>
        <dbReference type="EMBL" id="SVA77677.1"/>
    </source>
</evidence>
<protein>
    <submittedName>
        <fullName evidence="1">Uncharacterized protein</fullName>
    </submittedName>
</protein>
<gene>
    <name evidence="1" type="ORF">METZ01_LOCUS130531</name>
</gene>
<proteinExistence type="predicted"/>
<organism evidence="1">
    <name type="scientific">marine metagenome</name>
    <dbReference type="NCBI Taxonomy" id="408172"/>
    <lineage>
        <taxon>unclassified sequences</taxon>
        <taxon>metagenomes</taxon>
        <taxon>ecological metagenomes</taxon>
    </lineage>
</organism>
<name>A0A381YME2_9ZZZZ</name>
<dbReference type="EMBL" id="UINC01018482">
    <property type="protein sequence ID" value="SVA77677.1"/>
    <property type="molecule type" value="Genomic_DNA"/>
</dbReference>
<dbReference type="AlphaFoldDB" id="A0A381YME2"/>